<feature type="compositionally biased region" description="Acidic residues" evidence="3">
    <location>
        <begin position="179"/>
        <end position="188"/>
    </location>
</feature>
<feature type="domain" description="HTH-type transcriptional regulator MT1864/Rv1816-like C-terminal" evidence="4">
    <location>
        <begin position="80"/>
        <end position="162"/>
    </location>
</feature>
<evidence type="ECO:0000256" key="3">
    <source>
        <dbReference type="SAM" id="MobiDB-lite"/>
    </source>
</evidence>
<dbReference type="Pfam" id="PF13305">
    <property type="entry name" value="TetR_C_33"/>
    <property type="match status" value="1"/>
</dbReference>
<dbReference type="OrthoDB" id="5177743at2"/>
<sequence>MGVRDADEPVERVFQALWEGRLTRDDMTARKIASFLGQTTMVLYHHFGSLDGFLIRVDGAGWRRLAELLEARARAGADARALAVGYVEFALRHPDLYWLMAERRFDRAGLREQGRLRLARPLWSSFVELLRRHGSSRPAEDTHVLFAGLHGIAMLTLSGRANLGGGANLGRSNLGEDPNLGEEPEPAGEDPNLGEEPAGGAPVEDRNLGEAPAGANLGEAPARESPAGANLGEAPARESPAAANPGEALAAEAAAFTAARRLADLVLPARPREPLPPRRRT</sequence>
<protein>
    <recommendedName>
        <fullName evidence="4">HTH-type transcriptional regulator MT1864/Rv1816-like C-terminal domain-containing protein</fullName>
    </recommendedName>
</protein>
<gene>
    <name evidence="5" type="ORF">BE15_03560</name>
</gene>
<comment type="caution">
    <text evidence="5">The sequence shown here is derived from an EMBL/GenBank/DDBJ whole genome shotgun (WGS) entry which is preliminary data.</text>
</comment>
<evidence type="ECO:0000256" key="1">
    <source>
        <dbReference type="ARBA" id="ARBA00023015"/>
    </source>
</evidence>
<evidence type="ECO:0000259" key="4">
    <source>
        <dbReference type="Pfam" id="PF13305"/>
    </source>
</evidence>
<keyword evidence="2" id="KW-0804">Transcription</keyword>
<dbReference type="InterPro" id="IPR025996">
    <property type="entry name" value="MT1864/Rv1816-like_C"/>
</dbReference>
<dbReference type="RefSeq" id="WP_061607338.1">
    <property type="nucleotide sequence ID" value="NZ_JEMA01000371.1"/>
</dbReference>
<reference evidence="5 6" key="1">
    <citation type="submission" date="2014-02" db="EMBL/GenBank/DDBJ databases">
        <title>The small core and large imbalanced accessory genome model reveals a collaborative survival strategy of Sorangium cellulosum strains in nature.</title>
        <authorList>
            <person name="Han K."/>
            <person name="Peng R."/>
            <person name="Blom J."/>
            <person name="Li Y.-Z."/>
        </authorList>
    </citation>
    <scope>NUCLEOTIDE SEQUENCE [LARGE SCALE GENOMIC DNA]</scope>
    <source>
        <strain evidence="5 6">So0008-312</strain>
    </source>
</reference>
<dbReference type="Proteomes" id="UP000075260">
    <property type="component" value="Unassembled WGS sequence"/>
</dbReference>
<feature type="region of interest" description="Disordered" evidence="3">
    <location>
        <begin position="168"/>
        <end position="246"/>
    </location>
</feature>
<evidence type="ECO:0000313" key="5">
    <source>
        <dbReference type="EMBL" id="KYF70893.1"/>
    </source>
</evidence>
<dbReference type="InterPro" id="IPR036271">
    <property type="entry name" value="Tet_transcr_reg_TetR-rel_C_sf"/>
</dbReference>
<dbReference type="SUPFAM" id="SSF48498">
    <property type="entry name" value="Tetracyclin repressor-like, C-terminal domain"/>
    <property type="match status" value="1"/>
</dbReference>
<dbReference type="EMBL" id="JEMA01000371">
    <property type="protein sequence ID" value="KYF70893.1"/>
    <property type="molecule type" value="Genomic_DNA"/>
</dbReference>
<dbReference type="Gene3D" id="1.10.357.10">
    <property type="entry name" value="Tetracycline Repressor, domain 2"/>
    <property type="match status" value="1"/>
</dbReference>
<dbReference type="AlphaFoldDB" id="A0A150QSD2"/>
<keyword evidence="1" id="KW-0805">Transcription regulation</keyword>
<proteinExistence type="predicted"/>
<dbReference type="InterPro" id="IPR009057">
    <property type="entry name" value="Homeodomain-like_sf"/>
</dbReference>
<evidence type="ECO:0000313" key="6">
    <source>
        <dbReference type="Proteomes" id="UP000075260"/>
    </source>
</evidence>
<evidence type="ECO:0000256" key="2">
    <source>
        <dbReference type="ARBA" id="ARBA00023163"/>
    </source>
</evidence>
<accession>A0A150QSD2</accession>
<dbReference type="SUPFAM" id="SSF46689">
    <property type="entry name" value="Homeodomain-like"/>
    <property type="match status" value="1"/>
</dbReference>
<organism evidence="5 6">
    <name type="scientific">Sorangium cellulosum</name>
    <name type="common">Polyangium cellulosum</name>
    <dbReference type="NCBI Taxonomy" id="56"/>
    <lineage>
        <taxon>Bacteria</taxon>
        <taxon>Pseudomonadati</taxon>
        <taxon>Myxococcota</taxon>
        <taxon>Polyangia</taxon>
        <taxon>Polyangiales</taxon>
        <taxon>Polyangiaceae</taxon>
        <taxon>Sorangium</taxon>
    </lineage>
</organism>
<name>A0A150QSD2_SORCE</name>